<dbReference type="InterPro" id="IPR006527">
    <property type="entry name" value="F-box-assoc_dom_typ1"/>
</dbReference>
<name>A0ABR1ZSL1_9ROSI</name>
<protein>
    <submittedName>
        <fullName evidence="1">Uncharacterized protein</fullName>
    </submittedName>
</protein>
<evidence type="ECO:0000313" key="2">
    <source>
        <dbReference type="Proteomes" id="UP001396334"/>
    </source>
</evidence>
<proteinExistence type="predicted"/>
<dbReference type="PANTHER" id="PTHR31672:SF13">
    <property type="entry name" value="F-BOX PROTEIN CPR30-LIKE"/>
    <property type="match status" value="1"/>
</dbReference>
<reference evidence="1 2" key="1">
    <citation type="journal article" date="2024" name="G3 (Bethesda)">
        <title>Genome assembly of Hibiscus sabdariffa L. provides insights into metabolisms of medicinal natural products.</title>
        <authorList>
            <person name="Kim T."/>
        </authorList>
    </citation>
    <scope>NUCLEOTIDE SEQUENCE [LARGE SCALE GENOMIC DNA]</scope>
    <source>
        <strain evidence="1">TK-2024</strain>
        <tissue evidence="1">Old leaves</tissue>
    </source>
</reference>
<dbReference type="PANTHER" id="PTHR31672">
    <property type="entry name" value="BNACNNG10540D PROTEIN"/>
    <property type="match status" value="1"/>
</dbReference>
<comment type="caution">
    <text evidence="1">The sequence shown here is derived from an EMBL/GenBank/DDBJ whole genome shotgun (WGS) entry which is preliminary data.</text>
</comment>
<accession>A0ABR1ZSL1</accession>
<dbReference type="Pfam" id="PF07734">
    <property type="entry name" value="FBA_1"/>
    <property type="match status" value="1"/>
</dbReference>
<dbReference type="Proteomes" id="UP001396334">
    <property type="component" value="Unassembled WGS sequence"/>
</dbReference>
<organism evidence="1 2">
    <name type="scientific">Hibiscus sabdariffa</name>
    <name type="common">roselle</name>
    <dbReference type="NCBI Taxonomy" id="183260"/>
    <lineage>
        <taxon>Eukaryota</taxon>
        <taxon>Viridiplantae</taxon>
        <taxon>Streptophyta</taxon>
        <taxon>Embryophyta</taxon>
        <taxon>Tracheophyta</taxon>
        <taxon>Spermatophyta</taxon>
        <taxon>Magnoliopsida</taxon>
        <taxon>eudicotyledons</taxon>
        <taxon>Gunneridae</taxon>
        <taxon>Pentapetalae</taxon>
        <taxon>rosids</taxon>
        <taxon>malvids</taxon>
        <taxon>Malvales</taxon>
        <taxon>Malvaceae</taxon>
        <taxon>Malvoideae</taxon>
        <taxon>Hibiscus</taxon>
    </lineage>
</organism>
<dbReference type="InterPro" id="IPR017451">
    <property type="entry name" value="F-box-assoc_interact_dom"/>
</dbReference>
<sequence length="285" mass="32522">MVLFDRRPRFHQTPTLPLPQNKHSSLSFSGIVTISLSILTHSKHSASPNPSNQAFTSILFLRTATSSPSISTHLKQPKSLITHSPMKDFALKMLGYCNGLLALYNGKTKISLLNPLTRKSQMLPVTEIESPPYLVLFIVYGLGHDPIFDDYKLVRMVQLYVKNDDDSFDYEVKVYSLRTNSWRRIKNFPFCLMYKRAYGVLANNALHWVVSKKSESDTQSFVGAFDLGLRNTVWLICRIVGALLILILLTFIIKKKKKSYPRCTAHSVYSNRDTYEQAWMDKCCG</sequence>
<dbReference type="InterPro" id="IPR050796">
    <property type="entry name" value="SCF_F-box_component"/>
</dbReference>
<evidence type="ECO:0000313" key="1">
    <source>
        <dbReference type="EMBL" id="KAK8483613.1"/>
    </source>
</evidence>
<keyword evidence="2" id="KW-1185">Reference proteome</keyword>
<gene>
    <name evidence="1" type="ORF">V6N11_057802</name>
</gene>
<dbReference type="EMBL" id="JBBPBN010000635">
    <property type="protein sequence ID" value="KAK8483613.1"/>
    <property type="molecule type" value="Genomic_DNA"/>
</dbReference>
<dbReference type="NCBIfam" id="TIGR01640">
    <property type="entry name" value="F_box_assoc_1"/>
    <property type="match status" value="1"/>
</dbReference>